<reference evidence="2 4" key="1">
    <citation type="submission" date="2016-02" db="EMBL/GenBank/DDBJ databases">
        <authorList>
            <person name="Wen L."/>
            <person name="He K."/>
            <person name="Yang H."/>
        </authorList>
    </citation>
    <scope>NUCLEOTIDE SEQUENCE [LARGE SCALE GENOMIC DNA]</scope>
    <source>
        <strain evidence="2">Trichococcus_R210</strain>
    </source>
</reference>
<dbReference type="Proteomes" id="UP000199280">
    <property type="component" value="Unassembled WGS sequence"/>
</dbReference>
<organism evidence="2 4">
    <name type="scientific">Trichococcus ilyis</name>
    <dbReference type="NCBI Taxonomy" id="640938"/>
    <lineage>
        <taxon>Bacteria</taxon>
        <taxon>Bacillati</taxon>
        <taxon>Bacillota</taxon>
        <taxon>Bacilli</taxon>
        <taxon>Lactobacillales</taxon>
        <taxon>Carnobacteriaceae</taxon>
        <taxon>Trichococcus</taxon>
    </lineage>
</organism>
<name>A0A143YCD6_9LACT</name>
<dbReference type="Proteomes" id="UP000076878">
    <property type="component" value="Unassembled WGS sequence"/>
</dbReference>
<accession>A0A143YCD6</accession>
<dbReference type="EMBL" id="FJNB01000002">
    <property type="protein sequence ID" value="CZQ85836.1"/>
    <property type="molecule type" value="Genomic_DNA"/>
</dbReference>
<protein>
    <submittedName>
        <fullName evidence="2">Uncharacterized protein</fullName>
    </submittedName>
</protein>
<feature type="region of interest" description="Disordered" evidence="1">
    <location>
        <begin position="1"/>
        <end position="53"/>
    </location>
</feature>
<evidence type="ECO:0000313" key="4">
    <source>
        <dbReference type="Proteomes" id="UP000076878"/>
    </source>
</evidence>
<gene>
    <name evidence="3" type="ORF">SAMN05216375_12227</name>
    <name evidence="2" type="ORF">TR210_498</name>
</gene>
<dbReference type="OrthoDB" id="2163165at2"/>
<evidence type="ECO:0000256" key="1">
    <source>
        <dbReference type="SAM" id="MobiDB-lite"/>
    </source>
</evidence>
<feature type="compositionally biased region" description="Basic and acidic residues" evidence="1">
    <location>
        <begin position="26"/>
        <end position="49"/>
    </location>
</feature>
<proteinExistence type="predicted"/>
<sequence length="234" mass="26551">MSRYDGPSFFRHDHRSGTEGSHPATHKFDFPNYLKKENEEHGSLEEKGDSAQPSAYISQDLLQPMDTVPFIRHNKDAFVSFRDQAVKPVEGVFAAEKKRLKGEKQKERRTELGMHPFASYKSRRPFQLTEIPEPLKGWDNLKQKKIDYRALAAALRKNSSDLLVFELASAVDGNAIQGEDSIEKSDLSPLEGKAKRAMNRSLLGIMEQERSYDVAEKFVHEPDETAETAGSSYF</sequence>
<dbReference type="AlphaFoldDB" id="A0A143YCD6"/>
<dbReference type="EMBL" id="FNYT01000022">
    <property type="protein sequence ID" value="SEJ69326.1"/>
    <property type="molecule type" value="Genomic_DNA"/>
</dbReference>
<dbReference type="RefSeq" id="WP_068621203.1">
    <property type="nucleotide sequence ID" value="NZ_FJNB01000002.1"/>
</dbReference>
<reference evidence="3 5" key="2">
    <citation type="submission" date="2016-10" db="EMBL/GenBank/DDBJ databases">
        <authorList>
            <person name="Varghese N."/>
            <person name="Submissions S."/>
        </authorList>
    </citation>
    <scope>NUCLEOTIDE SEQUENCE [LARGE SCALE GENOMIC DNA]</scope>
    <source>
        <strain evidence="3 5">DSM 22150</strain>
    </source>
</reference>
<evidence type="ECO:0000313" key="5">
    <source>
        <dbReference type="Proteomes" id="UP000199280"/>
    </source>
</evidence>
<dbReference type="STRING" id="640938.TR210_498"/>
<evidence type="ECO:0000313" key="2">
    <source>
        <dbReference type="EMBL" id="CZQ85836.1"/>
    </source>
</evidence>
<evidence type="ECO:0000313" key="3">
    <source>
        <dbReference type="EMBL" id="SEJ69326.1"/>
    </source>
</evidence>
<keyword evidence="5" id="KW-1185">Reference proteome</keyword>